<keyword evidence="5 7" id="KW-0408">Iron</keyword>
<dbReference type="GO" id="GO:0020037">
    <property type="term" value="F:heme binding"/>
    <property type="evidence" value="ECO:0007669"/>
    <property type="project" value="InterPro"/>
</dbReference>
<dbReference type="EMBL" id="JAEAOA010001516">
    <property type="protein sequence ID" value="KAK3578379.1"/>
    <property type="molecule type" value="Genomic_DNA"/>
</dbReference>
<evidence type="ECO:0000256" key="5">
    <source>
        <dbReference type="ARBA" id="ARBA00023004"/>
    </source>
</evidence>
<feature type="transmembrane region" description="Helical" evidence="9">
    <location>
        <begin position="6"/>
        <end position="27"/>
    </location>
</feature>
<protein>
    <recommendedName>
        <fullName evidence="12">Cytochrome P450</fullName>
    </recommendedName>
</protein>
<reference evidence="10" key="3">
    <citation type="submission" date="2023-05" db="EMBL/GenBank/DDBJ databases">
        <authorList>
            <person name="Smith C.H."/>
        </authorList>
    </citation>
    <scope>NUCLEOTIDE SEQUENCE</scope>
    <source>
        <strain evidence="10">CHS0354</strain>
        <tissue evidence="10">Mantle</tissue>
    </source>
</reference>
<evidence type="ECO:0000256" key="1">
    <source>
        <dbReference type="ARBA" id="ARBA00004370"/>
    </source>
</evidence>
<dbReference type="AlphaFoldDB" id="A0AAE0RRS3"/>
<dbReference type="Pfam" id="PF00067">
    <property type="entry name" value="p450"/>
    <property type="match status" value="1"/>
</dbReference>
<dbReference type="GO" id="GO:0005737">
    <property type="term" value="C:cytoplasm"/>
    <property type="evidence" value="ECO:0007669"/>
    <property type="project" value="TreeGrafter"/>
</dbReference>
<dbReference type="InterPro" id="IPR036396">
    <property type="entry name" value="Cyt_P450_sf"/>
</dbReference>
<comment type="similarity">
    <text evidence="2 8">Belongs to the cytochrome P450 family.</text>
</comment>
<evidence type="ECO:0000313" key="10">
    <source>
        <dbReference type="EMBL" id="KAK3578379.1"/>
    </source>
</evidence>
<evidence type="ECO:0000256" key="3">
    <source>
        <dbReference type="ARBA" id="ARBA00022723"/>
    </source>
</evidence>
<feature type="binding site" description="axial binding residue" evidence="7">
    <location>
        <position position="443"/>
    </location>
    <ligand>
        <name>heme</name>
        <dbReference type="ChEBI" id="CHEBI:30413"/>
    </ligand>
    <ligandPart>
        <name>Fe</name>
        <dbReference type="ChEBI" id="CHEBI:18248"/>
    </ligandPart>
</feature>
<feature type="transmembrane region" description="Helical" evidence="9">
    <location>
        <begin position="70"/>
        <end position="89"/>
    </location>
</feature>
<dbReference type="InterPro" id="IPR008069">
    <property type="entry name" value="Cyt_P450_E_grp-I_CYP2D-like"/>
</dbReference>
<dbReference type="InterPro" id="IPR017972">
    <property type="entry name" value="Cyt_P450_CS"/>
</dbReference>
<keyword evidence="9" id="KW-0812">Transmembrane</keyword>
<evidence type="ECO:0008006" key="12">
    <source>
        <dbReference type="Google" id="ProtNLM"/>
    </source>
</evidence>
<keyword evidence="3 7" id="KW-0479">Metal-binding</keyword>
<evidence type="ECO:0000256" key="4">
    <source>
        <dbReference type="ARBA" id="ARBA00023002"/>
    </source>
</evidence>
<comment type="cofactor">
    <cofactor evidence="7">
        <name>heme</name>
        <dbReference type="ChEBI" id="CHEBI:30413"/>
    </cofactor>
</comment>
<evidence type="ECO:0000256" key="7">
    <source>
        <dbReference type="PIRSR" id="PIRSR602401-1"/>
    </source>
</evidence>
<keyword evidence="9" id="KW-1133">Transmembrane helix</keyword>
<dbReference type="GO" id="GO:0005506">
    <property type="term" value="F:iron ion binding"/>
    <property type="evidence" value="ECO:0007669"/>
    <property type="project" value="InterPro"/>
</dbReference>
<dbReference type="PANTHER" id="PTHR24300">
    <property type="entry name" value="CYTOCHROME P450 508A4-RELATED"/>
    <property type="match status" value="1"/>
</dbReference>
<dbReference type="InterPro" id="IPR002401">
    <property type="entry name" value="Cyt_P450_E_grp-I"/>
</dbReference>
<comment type="subcellular location">
    <subcellularLocation>
        <location evidence="1">Membrane</location>
    </subcellularLocation>
</comment>
<dbReference type="InterPro" id="IPR050182">
    <property type="entry name" value="Cytochrome_P450_fam2"/>
</dbReference>
<proteinExistence type="inferred from homology"/>
<dbReference type="InterPro" id="IPR001128">
    <property type="entry name" value="Cyt_P450"/>
</dbReference>
<comment type="caution">
    <text evidence="10">The sequence shown here is derived from an EMBL/GenBank/DDBJ whole genome shotgun (WGS) entry which is preliminary data.</text>
</comment>
<keyword evidence="6 9" id="KW-0472">Membrane</keyword>
<dbReference type="SUPFAM" id="SSF48264">
    <property type="entry name" value="Cytochrome P450"/>
    <property type="match status" value="1"/>
</dbReference>
<dbReference type="PRINTS" id="PR00463">
    <property type="entry name" value="EP450I"/>
</dbReference>
<evidence type="ECO:0000256" key="2">
    <source>
        <dbReference type="ARBA" id="ARBA00010617"/>
    </source>
</evidence>
<dbReference type="GO" id="GO:0006805">
    <property type="term" value="P:xenobiotic metabolic process"/>
    <property type="evidence" value="ECO:0007669"/>
    <property type="project" value="TreeGrafter"/>
</dbReference>
<evidence type="ECO:0000256" key="8">
    <source>
        <dbReference type="RuleBase" id="RU000461"/>
    </source>
</evidence>
<dbReference type="GO" id="GO:0006082">
    <property type="term" value="P:organic acid metabolic process"/>
    <property type="evidence" value="ECO:0007669"/>
    <property type="project" value="TreeGrafter"/>
</dbReference>
<dbReference type="GO" id="GO:0008395">
    <property type="term" value="F:steroid hydroxylase activity"/>
    <property type="evidence" value="ECO:0007669"/>
    <property type="project" value="TreeGrafter"/>
</dbReference>
<evidence type="ECO:0000256" key="6">
    <source>
        <dbReference type="ARBA" id="ARBA00023136"/>
    </source>
</evidence>
<organism evidence="10 11">
    <name type="scientific">Potamilus streckersoni</name>
    <dbReference type="NCBI Taxonomy" id="2493646"/>
    <lineage>
        <taxon>Eukaryota</taxon>
        <taxon>Metazoa</taxon>
        <taxon>Spiralia</taxon>
        <taxon>Lophotrochozoa</taxon>
        <taxon>Mollusca</taxon>
        <taxon>Bivalvia</taxon>
        <taxon>Autobranchia</taxon>
        <taxon>Heteroconchia</taxon>
        <taxon>Palaeoheterodonta</taxon>
        <taxon>Unionida</taxon>
        <taxon>Unionoidea</taxon>
        <taxon>Unionidae</taxon>
        <taxon>Ambleminae</taxon>
        <taxon>Lampsilini</taxon>
        <taxon>Potamilus</taxon>
    </lineage>
</organism>
<keyword evidence="4 8" id="KW-0560">Oxidoreductase</keyword>
<evidence type="ECO:0000313" key="11">
    <source>
        <dbReference type="Proteomes" id="UP001195483"/>
    </source>
</evidence>
<dbReference type="PRINTS" id="PR01686">
    <property type="entry name" value="EP450ICYP2D"/>
</dbReference>
<dbReference type="PANTHER" id="PTHR24300:SF403">
    <property type="entry name" value="CYTOCHROME P450 306A1"/>
    <property type="match status" value="1"/>
</dbReference>
<keyword evidence="7 8" id="KW-0349">Heme</keyword>
<accession>A0AAE0RRS3</accession>
<dbReference type="GO" id="GO:0016020">
    <property type="term" value="C:membrane"/>
    <property type="evidence" value="ECO:0007669"/>
    <property type="project" value="UniProtKB-SubCell"/>
</dbReference>
<dbReference type="FunFam" id="1.10.630.10:FF:000004">
    <property type="entry name" value="cytochrome P450 2D15 isoform X1"/>
    <property type="match status" value="1"/>
</dbReference>
<reference evidence="10" key="2">
    <citation type="journal article" date="2021" name="Genome Biol. Evol.">
        <title>Developing a high-quality reference genome for a parasitic bivalve with doubly uniparental inheritance (Bivalvia: Unionida).</title>
        <authorList>
            <person name="Smith C.H."/>
        </authorList>
    </citation>
    <scope>NUCLEOTIDE SEQUENCE</scope>
    <source>
        <strain evidence="10">CHS0354</strain>
        <tissue evidence="10">Mantle</tissue>
    </source>
</reference>
<dbReference type="GO" id="GO:0016712">
    <property type="term" value="F:oxidoreductase activity, acting on paired donors, with incorporation or reduction of molecular oxygen, reduced flavin or flavoprotein as one donor, and incorporation of one atom of oxygen"/>
    <property type="evidence" value="ECO:0007669"/>
    <property type="project" value="InterPro"/>
</dbReference>
<reference evidence="10" key="1">
    <citation type="journal article" date="2021" name="Genome Biol. Evol.">
        <title>A High-Quality Reference Genome for a Parasitic Bivalve with Doubly Uniparental Inheritance (Bivalvia: Unionida).</title>
        <authorList>
            <person name="Smith C.H."/>
        </authorList>
    </citation>
    <scope>NUCLEOTIDE SEQUENCE</scope>
    <source>
        <strain evidence="10">CHS0354</strain>
    </source>
</reference>
<dbReference type="Proteomes" id="UP001195483">
    <property type="component" value="Unassembled WGS sequence"/>
</dbReference>
<keyword evidence="11" id="KW-1185">Reference proteome</keyword>
<name>A0AAE0RRS3_9BIVA</name>
<keyword evidence="8" id="KW-0503">Monooxygenase</keyword>
<evidence type="ECO:0000256" key="9">
    <source>
        <dbReference type="SAM" id="Phobius"/>
    </source>
</evidence>
<sequence length="498" mass="57218">MFEDLLQGVNVTTVLVFLFVLLFVHYLTKWPTDIPPYPKPVLPIFGNLLSIVNKDVLECFRKLRSQYGDIYSFYMGSQLMIVISGYRIIKEALVQNGRLFSDRPINFLSEKVNKNNGIILISGDKWKEHRRFAMNALQNFGFGRPSFEQNILEEAQELVKIFEEQNGQPFQTKGIINTCVANVISHIVFGKRFKHTDANFRDLLYTIEEASKIVGNASVLVNCFPFLQYLPGDPLKMRHMINISKKINKFSEVMCLEHKLTYKEDIARDVIDLYISKAYEMEKAGKPSTFTDEQLYILIGDLFGAGSETTATSIRWALLNFLHFPEIQKKCFEDIDQVVGRERLPNLKDKEQLPYLEATILEIMRVYPLAPLAVPHAVSKEILFRGYRIPKGTTILVNLDSVLHDPSTFKDPDVFQPERYLDAQGHITKPEEHIPFSIGRRMCLGESVARMELFLFLTALIQKFEFLPIDGEYPPELTGILGITYSPKPFLIRAVRRS</sequence>
<gene>
    <name evidence="10" type="ORF">CHS0354_025473</name>
</gene>
<dbReference type="Gene3D" id="1.10.630.10">
    <property type="entry name" value="Cytochrome P450"/>
    <property type="match status" value="1"/>
</dbReference>
<dbReference type="PRINTS" id="PR00385">
    <property type="entry name" value="P450"/>
</dbReference>
<dbReference type="PROSITE" id="PS00086">
    <property type="entry name" value="CYTOCHROME_P450"/>
    <property type="match status" value="1"/>
</dbReference>